<dbReference type="AlphaFoldDB" id="A0A183IFS2"/>
<dbReference type="Proteomes" id="UP000270296">
    <property type="component" value="Unassembled WGS sequence"/>
</dbReference>
<keyword evidence="7" id="KW-0812">Transmembrane</keyword>
<dbReference type="CDD" id="cd14553">
    <property type="entry name" value="R-PTPc-LAR-1"/>
    <property type="match status" value="1"/>
</dbReference>
<dbReference type="InterPro" id="IPR050348">
    <property type="entry name" value="Protein-Tyr_Phosphatase"/>
</dbReference>
<dbReference type="InterPro" id="IPR000242">
    <property type="entry name" value="PTP_cat"/>
</dbReference>
<protein>
    <submittedName>
        <fullName evidence="13">Protein-tyrosine-phosphatase</fullName>
    </submittedName>
</protein>
<dbReference type="SUPFAM" id="SSF52799">
    <property type="entry name" value="(Phosphotyrosine protein) phosphatases II"/>
    <property type="match status" value="2"/>
</dbReference>
<dbReference type="GO" id="GO:0004725">
    <property type="term" value="F:protein tyrosine phosphatase activity"/>
    <property type="evidence" value="ECO:0007669"/>
    <property type="project" value="UniProtKB-EC"/>
</dbReference>
<dbReference type="WBParaSite" id="SBAD_0000258301-mRNA-1">
    <property type="protein sequence ID" value="SBAD_0000258301-mRNA-1"/>
    <property type="gene ID" value="SBAD_0000258301"/>
</dbReference>
<accession>A0A183IFS2</accession>
<dbReference type="CDD" id="cd00063">
    <property type="entry name" value="FN3"/>
    <property type="match status" value="1"/>
</dbReference>
<dbReference type="InterPro" id="IPR003961">
    <property type="entry name" value="FN3_dom"/>
</dbReference>
<dbReference type="InterPro" id="IPR036116">
    <property type="entry name" value="FN3_sf"/>
</dbReference>
<dbReference type="SUPFAM" id="SSF49265">
    <property type="entry name" value="Fibronectin type III"/>
    <property type="match status" value="1"/>
</dbReference>
<dbReference type="GO" id="GO:0016020">
    <property type="term" value="C:membrane"/>
    <property type="evidence" value="ECO:0007669"/>
    <property type="project" value="UniProtKB-SubCell"/>
</dbReference>
<feature type="transmembrane region" description="Helical" evidence="7">
    <location>
        <begin position="330"/>
        <end position="354"/>
    </location>
</feature>
<evidence type="ECO:0000256" key="3">
    <source>
        <dbReference type="ARBA" id="ARBA00022801"/>
    </source>
</evidence>
<dbReference type="PROSITE" id="PS50055">
    <property type="entry name" value="TYR_PHOSPHATASE_PTP"/>
    <property type="match status" value="2"/>
</dbReference>
<dbReference type="PRINTS" id="PR00700">
    <property type="entry name" value="PRTYPHPHTASE"/>
</dbReference>
<feature type="domain" description="Tyrosine specific protein phosphatases" evidence="9">
    <location>
        <begin position="641"/>
        <end position="712"/>
    </location>
</feature>
<dbReference type="PANTHER" id="PTHR19134:SF531">
    <property type="entry name" value="TYROSINE-PROTEIN PHOSPHATASE LAR"/>
    <property type="match status" value="1"/>
</dbReference>
<keyword evidence="5 7" id="KW-0472">Membrane</keyword>
<dbReference type="FunFam" id="3.90.190.10:FF:000002">
    <property type="entry name" value="receptor-type tyrosine-protein phosphatase delta isoform X2"/>
    <property type="match status" value="1"/>
</dbReference>
<evidence type="ECO:0000256" key="2">
    <source>
        <dbReference type="ARBA" id="ARBA00022729"/>
    </source>
</evidence>
<evidence type="ECO:0000256" key="5">
    <source>
        <dbReference type="ARBA" id="ARBA00023136"/>
    </source>
</evidence>
<dbReference type="Gene3D" id="3.90.190.10">
    <property type="entry name" value="Protein tyrosine phosphatase superfamily"/>
    <property type="match status" value="2"/>
</dbReference>
<proteinExistence type="predicted"/>
<name>A0A183IFS2_9BILA</name>
<dbReference type="PANTHER" id="PTHR19134">
    <property type="entry name" value="RECEPTOR-TYPE TYROSINE-PROTEIN PHOSPHATASE"/>
    <property type="match status" value="1"/>
</dbReference>
<evidence type="ECO:0000256" key="6">
    <source>
        <dbReference type="ARBA" id="ARBA00051722"/>
    </source>
</evidence>
<dbReference type="PROSITE" id="PS50853">
    <property type="entry name" value="FN3"/>
    <property type="match status" value="1"/>
</dbReference>
<dbReference type="SMART" id="SM00194">
    <property type="entry name" value="PTPc"/>
    <property type="match status" value="2"/>
</dbReference>
<feature type="domain" description="Fibronectin type-III" evidence="10">
    <location>
        <begin position="66"/>
        <end position="171"/>
    </location>
</feature>
<evidence type="ECO:0000259" key="8">
    <source>
        <dbReference type="PROSITE" id="PS50055"/>
    </source>
</evidence>
<comment type="subcellular location">
    <subcellularLocation>
        <location evidence="1">Membrane</location>
        <topology evidence="1">Single-pass membrane protein</topology>
    </subcellularLocation>
</comment>
<dbReference type="EMBL" id="UZAM01007239">
    <property type="protein sequence ID" value="VDO97706.1"/>
    <property type="molecule type" value="Genomic_DNA"/>
</dbReference>
<reference evidence="13" key="1">
    <citation type="submission" date="2016-06" db="UniProtKB">
        <authorList>
            <consortium name="WormBaseParasite"/>
        </authorList>
    </citation>
    <scope>IDENTIFICATION</scope>
</reference>
<dbReference type="InterPro" id="IPR029021">
    <property type="entry name" value="Prot-tyrosine_phosphatase-like"/>
</dbReference>
<evidence type="ECO:0000313" key="11">
    <source>
        <dbReference type="EMBL" id="VDO97706.1"/>
    </source>
</evidence>
<keyword evidence="12" id="KW-1185">Reference proteome</keyword>
<sequence>MKMNDDRFSFQVQYSSRIGDGAWLETQVAKASSHGALVVDLISNVTYTFCVRSILIDGEVIWPRFVVRDLRDVEVHSSYVHLHWRYDHGGIPDIVGFYVKYQGKKKYRTQVDEWKELSIEGLMIETDKLTVNVTNLRPYTNYTFEVGVVWSNDTFTRYFHPVALNVTTKRAAPPFVTAPKIVESVSNKEVRIKLEPATEEYGPVKYYWLVVVPANVSRMPYEIQRNELLHSPSHLLTTDDMYVAALLSRRDILNLKNGLFTLGNGLRYGGFKNAPLNNKIQYKTFLRAFLDEPELLGNGADQIHASSMYSGTFKALFSYIGLPRIGNSNLWLVGPIVAILVVGLIICTICIFLLRRNKKKSFQDKNCSLNKTVLSSVDPSETSKLLKDTYGGGSGPMMMTNGVHSFDTTKSSDIFYRTTAAPMEMQNFYYPQPPPTVASSMPHPPIPVVELAAHIDRLRMNDNQLFSQEYESIETGQHFTWENSNLEYNKPKNRYANVVAYDHSRVVLSQIDDIPGSDYINASYIDGYRKPKAYIATQGPLSDTFADFWRMVWEENSATIVMLTKLEERTRIKCDQYWPSRGSITYGTIVVTFKETTEFAHYMLRIFDISKVNQTGSREIRQLQFTSWPDHGVPEHPTPFLIFLKRVKAINPPEAGPVIVHCSAGVGRSGAFIVVDCMLDRLHYENTVDIYGCVTAIRSQRSYMVQTEEQYIFIHDAVLDVVQSGYSEVAVPKLPMHIEGLMQFQPMENVTGMELEFRRLSSLKLPNAKFTAANLPCNKLKNRLGNVLPYDSTRVCLSPVSSVEGSDYINASFVDGYKKKRMYIATQAPLPDTVEDFWRMLWEQNSTIIVMLTQLREFGREICHLYWPGEQSQRCGMFLVEPVAEYNMPQYMPQYILREFKLTDIRNGQSKLIRHFHYTDWPCQGVPKSSENLVDFIGQIHKTREQFGQDGPITVHCSTGVGRTGMFIALSIILERIRYEGVVDVFTVVKLLRLQRANMVQLEEQYQFLYQVALDYLSSFDYAVQTYE</sequence>
<evidence type="ECO:0000256" key="4">
    <source>
        <dbReference type="ARBA" id="ARBA00022912"/>
    </source>
</evidence>
<evidence type="ECO:0000313" key="13">
    <source>
        <dbReference type="WBParaSite" id="SBAD_0000258301-mRNA-1"/>
    </source>
</evidence>
<feature type="domain" description="Tyrosine specific protein phosphatases" evidence="9">
    <location>
        <begin position="934"/>
        <end position="1007"/>
    </location>
</feature>
<dbReference type="FunFam" id="3.90.190.10:FF:000088">
    <property type="entry name" value="Receptor protein-tyrosine phosphatase LAR"/>
    <property type="match status" value="1"/>
</dbReference>
<evidence type="ECO:0000313" key="12">
    <source>
        <dbReference type="Proteomes" id="UP000270296"/>
    </source>
</evidence>
<dbReference type="InterPro" id="IPR003595">
    <property type="entry name" value="Tyr_Pase_cat"/>
</dbReference>
<evidence type="ECO:0000256" key="1">
    <source>
        <dbReference type="ARBA" id="ARBA00004167"/>
    </source>
</evidence>
<keyword evidence="4" id="KW-0904">Protein phosphatase</keyword>
<reference evidence="11 12" key="2">
    <citation type="submission" date="2018-11" db="EMBL/GenBank/DDBJ databases">
        <authorList>
            <consortium name="Pathogen Informatics"/>
        </authorList>
    </citation>
    <scope>NUCLEOTIDE SEQUENCE [LARGE SCALE GENOMIC DNA]</scope>
</reference>
<dbReference type="PROSITE" id="PS50056">
    <property type="entry name" value="TYR_PHOSPHATASE_2"/>
    <property type="match status" value="2"/>
</dbReference>
<dbReference type="Gene3D" id="2.60.40.10">
    <property type="entry name" value="Immunoglobulins"/>
    <property type="match status" value="1"/>
</dbReference>
<dbReference type="Pfam" id="PF00102">
    <property type="entry name" value="Y_phosphatase"/>
    <property type="match status" value="2"/>
</dbReference>
<dbReference type="InterPro" id="IPR000387">
    <property type="entry name" value="Tyr_Pase_dom"/>
</dbReference>
<keyword evidence="7" id="KW-1133">Transmembrane helix</keyword>
<feature type="domain" description="Tyrosine-protein phosphatase" evidence="8">
    <location>
        <begin position="466"/>
        <end position="721"/>
    </location>
</feature>
<dbReference type="OrthoDB" id="10253954at2759"/>
<evidence type="ECO:0000259" key="10">
    <source>
        <dbReference type="PROSITE" id="PS50853"/>
    </source>
</evidence>
<evidence type="ECO:0000256" key="7">
    <source>
        <dbReference type="SAM" id="Phobius"/>
    </source>
</evidence>
<gene>
    <name evidence="11" type="ORF">SBAD_LOCUS2466</name>
</gene>
<feature type="domain" description="Tyrosine-protein phosphatase" evidence="8">
    <location>
        <begin position="753"/>
        <end position="1016"/>
    </location>
</feature>
<evidence type="ECO:0000259" key="9">
    <source>
        <dbReference type="PROSITE" id="PS50056"/>
    </source>
</evidence>
<keyword evidence="3" id="KW-0378">Hydrolase</keyword>
<dbReference type="InterPro" id="IPR013783">
    <property type="entry name" value="Ig-like_fold"/>
</dbReference>
<comment type="catalytic activity">
    <reaction evidence="6">
        <text>O-phospho-L-tyrosyl-[protein] + H2O = L-tyrosyl-[protein] + phosphate</text>
        <dbReference type="Rhea" id="RHEA:10684"/>
        <dbReference type="Rhea" id="RHEA-COMP:10136"/>
        <dbReference type="Rhea" id="RHEA-COMP:20101"/>
        <dbReference type="ChEBI" id="CHEBI:15377"/>
        <dbReference type="ChEBI" id="CHEBI:43474"/>
        <dbReference type="ChEBI" id="CHEBI:46858"/>
        <dbReference type="ChEBI" id="CHEBI:61978"/>
        <dbReference type="EC" id="3.1.3.48"/>
    </reaction>
</comment>
<keyword evidence="2" id="KW-0732">Signal</keyword>
<dbReference type="SMART" id="SM00404">
    <property type="entry name" value="PTPc_motif"/>
    <property type="match status" value="2"/>
</dbReference>
<organism evidence="13">
    <name type="scientific">Soboliphyme baturini</name>
    <dbReference type="NCBI Taxonomy" id="241478"/>
    <lineage>
        <taxon>Eukaryota</taxon>
        <taxon>Metazoa</taxon>
        <taxon>Ecdysozoa</taxon>
        <taxon>Nematoda</taxon>
        <taxon>Enoplea</taxon>
        <taxon>Dorylaimia</taxon>
        <taxon>Dioctophymatida</taxon>
        <taxon>Dioctophymatoidea</taxon>
        <taxon>Soboliphymatidae</taxon>
        <taxon>Soboliphyme</taxon>
    </lineage>
</organism>
<dbReference type="InterPro" id="IPR016130">
    <property type="entry name" value="Tyr_Pase_AS"/>
</dbReference>
<dbReference type="PROSITE" id="PS00383">
    <property type="entry name" value="TYR_PHOSPHATASE_1"/>
    <property type="match status" value="2"/>
</dbReference>